<gene>
    <name evidence="2" type="ORF">Egran_05243</name>
</gene>
<comment type="caution">
    <text evidence="2">The sequence shown here is derived from an EMBL/GenBank/DDBJ whole genome shotgun (WGS) entry which is preliminary data.</text>
</comment>
<protein>
    <submittedName>
        <fullName evidence="2">Uncharacterized protein</fullName>
    </submittedName>
</protein>
<feature type="region of interest" description="Disordered" evidence="1">
    <location>
        <begin position="331"/>
        <end position="380"/>
    </location>
</feature>
<evidence type="ECO:0000313" key="3">
    <source>
        <dbReference type="Proteomes" id="UP000243515"/>
    </source>
</evidence>
<feature type="compositionally biased region" description="Basic and acidic residues" evidence="1">
    <location>
        <begin position="369"/>
        <end position="379"/>
    </location>
</feature>
<dbReference type="AlphaFoldDB" id="A0A232LS53"/>
<feature type="region of interest" description="Disordered" evidence="1">
    <location>
        <begin position="413"/>
        <end position="465"/>
    </location>
</feature>
<keyword evidence="3" id="KW-1185">Reference proteome</keyword>
<reference evidence="2 3" key="1">
    <citation type="journal article" date="2015" name="Environ. Microbiol.">
        <title>Metagenome sequence of Elaphomyces granulatus from sporocarp tissue reveals Ascomycota ectomycorrhizal fingerprints of genome expansion and a Proteobacteria-rich microbiome.</title>
        <authorList>
            <person name="Quandt C.A."/>
            <person name="Kohler A."/>
            <person name="Hesse C.N."/>
            <person name="Sharpton T.J."/>
            <person name="Martin F."/>
            <person name="Spatafora J.W."/>
        </authorList>
    </citation>
    <scope>NUCLEOTIDE SEQUENCE [LARGE SCALE GENOMIC DNA]</scope>
    <source>
        <strain evidence="2 3">OSC145934</strain>
    </source>
</reference>
<evidence type="ECO:0000313" key="2">
    <source>
        <dbReference type="EMBL" id="OXV06991.1"/>
    </source>
</evidence>
<accession>A0A232LS53</accession>
<organism evidence="2 3">
    <name type="scientific">Elaphomyces granulatus</name>
    <dbReference type="NCBI Taxonomy" id="519963"/>
    <lineage>
        <taxon>Eukaryota</taxon>
        <taxon>Fungi</taxon>
        <taxon>Dikarya</taxon>
        <taxon>Ascomycota</taxon>
        <taxon>Pezizomycotina</taxon>
        <taxon>Eurotiomycetes</taxon>
        <taxon>Eurotiomycetidae</taxon>
        <taxon>Eurotiales</taxon>
        <taxon>Elaphomycetaceae</taxon>
        <taxon>Elaphomyces</taxon>
    </lineage>
</organism>
<feature type="region of interest" description="Disordered" evidence="1">
    <location>
        <begin position="517"/>
        <end position="554"/>
    </location>
</feature>
<feature type="compositionally biased region" description="Low complexity" evidence="1">
    <location>
        <begin position="524"/>
        <end position="536"/>
    </location>
</feature>
<dbReference type="EMBL" id="NPHW01005222">
    <property type="protein sequence ID" value="OXV06991.1"/>
    <property type="molecule type" value="Genomic_DNA"/>
</dbReference>
<evidence type="ECO:0000256" key="1">
    <source>
        <dbReference type="SAM" id="MobiDB-lite"/>
    </source>
</evidence>
<feature type="compositionally biased region" description="Basic and acidic residues" evidence="1">
    <location>
        <begin position="347"/>
        <end position="360"/>
    </location>
</feature>
<dbReference type="OrthoDB" id="5389734at2759"/>
<dbReference type="Proteomes" id="UP000243515">
    <property type="component" value="Unassembled WGS sequence"/>
</dbReference>
<proteinExistence type="predicted"/>
<name>A0A232LS53_9EURO</name>
<sequence length="648" mass="72419">MVTIPSEPEWLAAMAQARQEIEGVKAMEKASQPPVHPVPVLQGPFEESIIESDNRPQDEGLMEMDAQSRRDQLLQNKEYIRMCGGTWRQMSHERQDPRYHPLWKLIAQISFGMHLLAKGLAKSEVDVMKILQRHVDELDTFLERTTEDFLLTQNDIEDRLKYLRLPLENLSVFDQMLEDPGFRQSVINDNEMLNYIMERSTTAMNDAFKDTRKGIDAVKTLGGYLEGLGNEWQHRSYNLDAVYQVMIGNVEGWHAAFSKLQNTGDSLAISLAGLKKAISEIRRRVSIASNRNLVSLNTDSRVRTRSFKSVFRKSSSKQPSFSVPHEASDKAFVGRPNDLTTKKTITHRIDSGESSKRSTPESEILGFREGGKNKSEVGTKSKMKLHATYLSGNNGGKIDSPASIRKEKQVLPFRSKSSSGLNKPVAKSEALPTASKTRAETPPKWLHGRSGIQSTRTLEKNASDSPQMSHLILTLDVPAQENLLEGEQGERDAESQLTALPPLASSTADINDRTTNIQHRRGNSSSSFLGKSSPLSTLRSHKNPPEGSGLQLPESAINPVQAFTLPSLQREQTESIWSRERLGLGIRIDKSPEIQQQFYTPTSIPPTSPKASVTTLERGVEPSEGRLRVAMKHGYGVGTWLVYRKQSR</sequence>